<dbReference type="AlphaFoldDB" id="A0A0H2KGV4"/>
<dbReference type="EMBL" id="JNBQ01000059">
    <property type="protein sequence ID" value="KLN32885.1"/>
    <property type="molecule type" value="Genomic_DNA"/>
</dbReference>
<name>A0A0H2KGV4_9MICO</name>
<evidence type="ECO:0000259" key="2">
    <source>
        <dbReference type="Pfam" id="PF14219"/>
    </source>
</evidence>
<evidence type="ECO:0000313" key="3">
    <source>
        <dbReference type="EMBL" id="KLN32885.1"/>
    </source>
</evidence>
<dbReference type="STRING" id="264251.FB00_20600"/>
<dbReference type="Pfam" id="PF14219">
    <property type="entry name" value="DUF4328"/>
    <property type="match status" value="1"/>
</dbReference>
<evidence type="ECO:0000313" key="4">
    <source>
        <dbReference type="Proteomes" id="UP000035265"/>
    </source>
</evidence>
<feature type="transmembrane region" description="Helical" evidence="1">
    <location>
        <begin position="43"/>
        <end position="66"/>
    </location>
</feature>
<reference evidence="3 4" key="1">
    <citation type="submission" date="2014-05" db="EMBL/GenBank/DDBJ databases">
        <title>Cellulosimicrobium funkei U11 genome.</title>
        <authorList>
            <person name="Hu C."/>
            <person name="Gong Y."/>
            <person name="Wan W."/>
            <person name="Jiang M."/>
        </authorList>
    </citation>
    <scope>NUCLEOTIDE SEQUENCE [LARGE SCALE GENOMIC DNA]</scope>
    <source>
        <strain evidence="3 4">U11</strain>
    </source>
</reference>
<keyword evidence="1" id="KW-0472">Membrane</keyword>
<feature type="transmembrane region" description="Helical" evidence="1">
    <location>
        <begin position="195"/>
        <end position="218"/>
    </location>
</feature>
<dbReference type="Proteomes" id="UP000035265">
    <property type="component" value="Unassembled WGS sequence"/>
</dbReference>
<feature type="transmembrane region" description="Helical" evidence="1">
    <location>
        <begin position="132"/>
        <end position="149"/>
    </location>
</feature>
<accession>A0A0H2KGV4</accession>
<keyword evidence="4" id="KW-1185">Reference proteome</keyword>
<keyword evidence="1" id="KW-1133">Transmembrane helix</keyword>
<gene>
    <name evidence="3" type="ORF">FB00_20600</name>
</gene>
<dbReference type="PATRIC" id="fig|264251.5.peg.4173"/>
<evidence type="ECO:0000256" key="1">
    <source>
        <dbReference type="SAM" id="Phobius"/>
    </source>
</evidence>
<proteinExistence type="predicted"/>
<comment type="caution">
    <text evidence="3">The sequence shown here is derived from an EMBL/GenBank/DDBJ whole genome shotgun (WGS) entry which is preliminary data.</text>
</comment>
<keyword evidence="1" id="KW-0812">Transmembrane</keyword>
<dbReference type="InterPro" id="IPR025565">
    <property type="entry name" value="DUF4328"/>
</dbReference>
<feature type="transmembrane region" description="Helical" evidence="1">
    <location>
        <begin position="86"/>
        <end position="112"/>
    </location>
</feature>
<organism evidence="3 4">
    <name type="scientific">Cellulosimicrobium funkei</name>
    <dbReference type="NCBI Taxonomy" id="264251"/>
    <lineage>
        <taxon>Bacteria</taxon>
        <taxon>Bacillati</taxon>
        <taxon>Actinomycetota</taxon>
        <taxon>Actinomycetes</taxon>
        <taxon>Micrococcales</taxon>
        <taxon>Promicromonosporaceae</taxon>
        <taxon>Cellulosimicrobium</taxon>
    </lineage>
</organism>
<feature type="domain" description="DUF4328" evidence="2">
    <location>
        <begin position="80"/>
        <end position="224"/>
    </location>
</feature>
<sequence length="242" mass="24995">MSSPHPAGAPSPHSFPAAAPVLAGHAGVPGTPAGSPRPVPRGLGVASVALAAAVAGGAVVQAALAVPVVSTLHDLVRGRSVSTAVLAAYDTVALLFGVVQLAAGIVTVVWLWRARRFAEAATPWWSHARSRVWVWLGWIVPVVSLWFPLQVVRDVRAATLRTERRGLGGWWAAWLVGGFAANAGGRLMRSDSPDVWSALPVLDAVAAVALVVAAVLWARVVREVGDGQRAVAPAPVAGPSWS</sequence>
<protein>
    <recommendedName>
        <fullName evidence="2">DUF4328 domain-containing protein</fullName>
    </recommendedName>
</protein>
<feature type="transmembrane region" description="Helical" evidence="1">
    <location>
        <begin position="169"/>
        <end position="188"/>
    </location>
</feature>